<name>A0A6M1SYM5_9BACT</name>
<organism evidence="2 3">
    <name type="scientific">Fodinibius halophilus</name>
    <dbReference type="NCBI Taxonomy" id="1736908"/>
    <lineage>
        <taxon>Bacteria</taxon>
        <taxon>Pseudomonadati</taxon>
        <taxon>Balneolota</taxon>
        <taxon>Balneolia</taxon>
        <taxon>Balneolales</taxon>
        <taxon>Balneolaceae</taxon>
        <taxon>Fodinibius</taxon>
    </lineage>
</organism>
<reference evidence="2 3" key="1">
    <citation type="submission" date="2020-02" db="EMBL/GenBank/DDBJ databases">
        <title>Aliifodinibius halophilus 2W32, complete genome.</title>
        <authorList>
            <person name="Li Y."/>
            <person name="Wu S."/>
        </authorList>
    </citation>
    <scope>NUCLEOTIDE SEQUENCE [LARGE SCALE GENOMIC DNA]</scope>
    <source>
        <strain evidence="2 3">2W32</strain>
    </source>
</reference>
<evidence type="ECO:0000313" key="3">
    <source>
        <dbReference type="Proteomes" id="UP000479132"/>
    </source>
</evidence>
<accession>A0A6M1SYM5</accession>
<dbReference type="EMBL" id="JAALLS010000001">
    <property type="protein sequence ID" value="NGP86737.1"/>
    <property type="molecule type" value="Genomic_DNA"/>
</dbReference>
<protein>
    <submittedName>
        <fullName evidence="2">Uncharacterized protein</fullName>
    </submittedName>
</protein>
<keyword evidence="3" id="KW-1185">Reference proteome</keyword>
<proteinExistence type="predicted"/>
<evidence type="ECO:0000313" key="2">
    <source>
        <dbReference type="EMBL" id="NGP86737.1"/>
    </source>
</evidence>
<dbReference type="AlphaFoldDB" id="A0A6M1SYM5"/>
<evidence type="ECO:0000256" key="1">
    <source>
        <dbReference type="SAM" id="MobiDB-lite"/>
    </source>
</evidence>
<comment type="caution">
    <text evidence="2">The sequence shown here is derived from an EMBL/GenBank/DDBJ whole genome shotgun (WGS) entry which is preliminary data.</text>
</comment>
<sequence>MLDQSLDRSTTGGSLTQMGTHGVPRKNLYYQPPFKGQMHLDKAVEAYRKEISGTVGKGWFWSFLKAISPYIKLELRAFETMQMEYVDRDHPLWKTYTNDDKLK</sequence>
<feature type="compositionally biased region" description="Polar residues" evidence="1">
    <location>
        <begin position="7"/>
        <end position="19"/>
    </location>
</feature>
<dbReference type="Proteomes" id="UP000479132">
    <property type="component" value="Unassembled WGS sequence"/>
</dbReference>
<gene>
    <name evidence="2" type="ORF">G3569_00110</name>
</gene>
<feature type="region of interest" description="Disordered" evidence="1">
    <location>
        <begin position="1"/>
        <end position="28"/>
    </location>
</feature>